<dbReference type="Proteomes" id="UP000265520">
    <property type="component" value="Unassembled WGS sequence"/>
</dbReference>
<evidence type="ECO:0000313" key="2">
    <source>
        <dbReference type="Proteomes" id="UP000265520"/>
    </source>
</evidence>
<proteinExistence type="predicted"/>
<feature type="non-terminal residue" evidence="1">
    <location>
        <position position="1"/>
    </location>
</feature>
<evidence type="ECO:0000313" key="1">
    <source>
        <dbReference type="EMBL" id="MCI58026.1"/>
    </source>
</evidence>
<protein>
    <submittedName>
        <fullName evidence="1">Uncharacterized protein</fullName>
    </submittedName>
</protein>
<dbReference type="EMBL" id="LXQA010539018">
    <property type="protein sequence ID" value="MCI58026.1"/>
    <property type="molecule type" value="Genomic_DNA"/>
</dbReference>
<keyword evidence="2" id="KW-1185">Reference proteome</keyword>
<accession>A0A392TD11</accession>
<name>A0A392TD11_9FABA</name>
<dbReference type="AlphaFoldDB" id="A0A392TD11"/>
<comment type="caution">
    <text evidence="1">The sequence shown here is derived from an EMBL/GenBank/DDBJ whole genome shotgun (WGS) entry which is preliminary data.</text>
</comment>
<sequence length="68" mass="7392">NHLPYLNRLSSHDGIDDMAARNNDLRLVRAALEVTDQPFDPSLGHRHHVCNLQARAAAGGGVAPVSPW</sequence>
<reference evidence="1 2" key="1">
    <citation type="journal article" date="2018" name="Front. Plant Sci.">
        <title>Red Clover (Trifolium pratense) and Zigzag Clover (T. medium) - A Picture of Genomic Similarities and Differences.</title>
        <authorList>
            <person name="Dluhosova J."/>
            <person name="Istvanek J."/>
            <person name="Nedelnik J."/>
            <person name="Repkova J."/>
        </authorList>
    </citation>
    <scope>NUCLEOTIDE SEQUENCE [LARGE SCALE GENOMIC DNA]</scope>
    <source>
        <strain evidence="2">cv. 10/8</strain>
        <tissue evidence="1">Leaf</tissue>
    </source>
</reference>
<organism evidence="1 2">
    <name type="scientific">Trifolium medium</name>
    <dbReference type="NCBI Taxonomy" id="97028"/>
    <lineage>
        <taxon>Eukaryota</taxon>
        <taxon>Viridiplantae</taxon>
        <taxon>Streptophyta</taxon>
        <taxon>Embryophyta</taxon>
        <taxon>Tracheophyta</taxon>
        <taxon>Spermatophyta</taxon>
        <taxon>Magnoliopsida</taxon>
        <taxon>eudicotyledons</taxon>
        <taxon>Gunneridae</taxon>
        <taxon>Pentapetalae</taxon>
        <taxon>rosids</taxon>
        <taxon>fabids</taxon>
        <taxon>Fabales</taxon>
        <taxon>Fabaceae</taxon>
        <taxon>Papilionoideae</taxon>
        <taxon>50 kb inversion clade</taxon>
        <taxon>NPAAA clade</taxon>
        <taxon>Hologalegina</taxon>
        <taxon>IRL clade</taxon>
        <taxon>Trifolieae</taxon>
        <taxon>Trifolium</taxon>
    </lineage>
</organism>